<dbReference type="SUPFAM" id="SSF51338">
    <property type="entry name" value="Composite domain of metallo-dependent hydrolases"/>
    <property type="match status" value="1"/>
</dbReference>
<gene>
    <name evidence="1" type="ORF">S06H3_58386</name>
</gene>
<name>X1QHT3_9ZZZZ</name>
<feature type="non-terminal residue" evidence="1">
    <location>
        <position position="120"/>
    </location>
</feature>
<dbReference type="GO" id="GO:0016810">
    <property type="term" value="F:hydrolase activity, acting on carbon-nitrogen (but not peptide) bonds"/>
    <property type="evidence" value="ECO:0007669"/>
    <property type="project" value="InterPro"/>
</dbReference>
<dbReference type="InterPro" id="IPR011059">
    <property type="entry name" value="Metal-dep_hydrolase_composite"/>
</dbReference>
<dbReference type="PANTHER" id="PTHR11647">
    <property type="entry name" value="HYDRANTOINASE/DIHYDROPYRIMIDINASE FAMILY MEMBER"/>
    <property type="match status" value="1"/>
</dbReference>
<dbReference type="Gene3D" id="2.30.40.10">
    <property type="entry name" value="Urease, subunit C, domain 1"/>
    <property type="match status" value="1"/>
</dbReference>
<dbReference type="AlphaFoldDB" id="X1QHT3"/>
<sequence length="120" mass="13067">MILGGLTARDGKITHVGSDASVLKAELEVDAEGKYVLPGIIDTHVHLGSCFRPGEEFVPQIKEESKAAAIGGVTTFITTTTHRTTADPTVPRLDIHRKDKKGATHNSFVDFKFTHWISRA</sequence>
<accession>X1QHT3</accession>
<protein>
    <submittedName>
        <fullName evidence="1">Uncharacterized protein</fullName>
    </submittedName>
</protein>
<dbReference type="InterPro" id="IPR050378">
    <property type="entry name" value="Metallo-dep_Hydrolases_sf"/>
</dbReference>
<dbReference type="Gene3D" id="3.20.20.140">
    <property type="entry name" value="Metal-dependent hydrolases"/>
    <property type="match status" value="1"/>
</dbReference>
<organism evidence="1">
    <name type="scientific">marine sediment metagenome</name>
    <dbReference type="NCBI Taxonomy" id="412755"/>
    <lineage>
        <taxon>unclassified sequences</taxon>
        <taxon>metagenomes</taxon>
        <taxon>ecological metagenomes</taxon>
    </lineage>
</organism>
<dbReference type="PANTHER" id="PTHR11647:SF1">
    <property type="entry name" value="COLLAPSIN RESPONSE MEDIATOR PROTEIN"/>
    <property type="match status" value="1"/>
</dbReference>
<proteinExistence type="predicted"/>
<evidence type="ECO:0000313" key="1">
    <source>
        <dbReference type="EMBL" id="GAI54381.1"/>
    </source>
</evidence>
<dbReference type="EMBL" id="BARV01037789">
    <property type="protein sequence ID" value="GAI54381.1"/>
    <property type="molecule type" value="Genomic_DNA"/>
</dbReference>
<comment type="caution">
    <text evidence="1">The sequence shown here is derived from an EMBL/GenBank/DDBJ whole genome shotgun (WGS) entry which is preliminary data.</text>
</comment>
<reference evidence="1" key="1">
    <citation type="journal article" date="2014" name="Front. Microbiol.">
        <title>High frequency of phylogenetically diverse reductive dehalogenase-homologous genes in deep subseafloor sedimentary metagenomes.</title>
        <authorList>
            <person name="Kawai M."/>
            <person name="Futagami T."/>
            <person name="Toyoda A."/>
            <person name="Takaki Y."/>
            <person name="Nishi S."/>
            <person name="Hori S."/>
            <person name="Arai W."/>
            <person name="Tsubouchi T."/>
            <person name="Morono Y."/>
            <person name="Uchiyama I."/>
            <person name="Ito T."/>
            <person name="Fujiyama A."/>
            <person name="Inagaki F."/>
            <person name="Takami H."/>
        </authorList>
    </citation>
    <scope>NUCLEOTIDE SEQUENCE</scope>
    <source>
        <strain evidence="1">Expedition CK06-06</strain>
    </source>
</reference>